<dbReference type="Proteomes" id="UP001151532">
    <property type="component" value="Chromosome 8"/>
</dbReference>
<feature type="compositionally biased region" description="Low complexity" evidence="1">
    <location>
        <begin position="159"/>
        <end position="173"/>
    </location>
</feature>
<gene>
    <name evidence="3" type="ORF">OIU79_004015</name>
</gene>
<name>A0A9Q0U975_SALPP</name>
<evidence type="ECO:0000259" key="2">
    <source>
        <dbReference type="PROSITE" id="PS51840"/>
    </source>
</evidence>
<comment type="caution">
    <text evidence="3">The sequence shown here is derived from an EMBL/GenBank/DDBJ whole genome shotgun (WGS) entry which is preliminary data.</text>
</comment>
<feature type="compositionally biased region" description="Acidic residues" evidence="1">
    <location>
        <begin position="141"/>
        <end position="157"/>
    </location>
</feature>
<dbReference type="PANTHER" id="PTHR31344">
    <property type="entry name" value="NUCLEAR PORE COMPLEX PROTEIN NUP205"/>
    <property type="match status" value="1"/>
</dbReference>
<reference evidence="3" key="1">
    <citation type="submission" date="2022-11" db="EMBL/GenBank/DDBJ databases">
        <authorList>
            <person name="Hyden B.L."/>
            <person name="Feng K."/>
            <person name="Yates T."/>
            <person name="Jawdy S."/>
            <person name="Smart L.B."/>
            <person name="Muchero W."/>
        </authorList>
    </citation>
    <scope>NUCLEOTIDE SEQUENCE</scope>
    <source>
        <tissue evidence="3">Shoot tip</tissue>
    </source>
</reference>
<reference evidence="3" key="2">
    <citation type="journal article" date="2023" name="Int. J. Mol. Sci.">
        <title>De Novo Assembly and Annotation of 11 Diverse Shrub Willow (Salix) Genomes Reveals Novel Gene Organization in Sex-Linked Regions.</title>
        <authorList>
            <person name="Hyden B."/>
            <person name="Feng K."/>
            <person name="Yates T.B."/>
            <person name="Jawdy S."/>
            <person name="Cereghino C."/>
            <person name="Smart L.B."/>
            <person name="Muchero W."/>
        </authorList>
    </citation>
    <scope>NUCLEOTIDE SEQUENCE</scope>
    <source>
        <tissue evidence="3">Shoot tip</tissue>
    </source>
</reference>
<proteinExistence type="predicted"/>
<evidence type="ECO:0000313" key="3">
    <source>
        <dbReference type="EMBL" id="KAJ6725776.1"/>
    </source>
</evidence>
<feature type="domain" description="C2 NT-type" evidence="2">
    <location>
        <begin position="7"/>
        <end position="170"/>
    </location>
</feature>
<dbReference type="InterPro" id="IPR021827">
    <property type="entry name" value="Nup186/Nup192/Nup205"/>
</dbReference>
<dbReference type="AlphaFoldDB" id="A0A9Q0U975"/>
<feature type="region of interest" description="Disordered" evidence="1">
    <location>
        <begin position="113"/>
        <end position="200"/>
    </location>
</feature>
<dbReference type="PROSITE" id="PS51840">
    <property type="entry name" value="C2_NT"/>
    <property type="match status" value="1"/>
</dbReference>
<organism evidence="3 4">
    <name type="scientific">Salix purpurea</name>
    <name type="common">Purple osier willow</name>
    <dbReference type="NCBI Taxonomy" id="77065"/>
    <lineage>
        <taxon>Eukaryota</taxon>
        <taxon>Viridiplantae</taxon>
        <taxon>Streptophyta</taxon>
        <taxon>Embryophyta</taxon>
        <taxon>Tracheophyta</taxon>
        <taxon>Spermatophyta</taxon>
        <taxon>Magnoliopsida</taxon>
        <taxon>eudicotyledons</taxon>
        <taxon>Gunneridae</taxon>
        <taxon>Pentapetalae</taxon>
        <taxon>rosids</taxon>
        <taxon>fabids</taxon>
        <taxon>Malpighiales</taxon>
        <taxon>Salicaceae</taxon>
        <taxon>Saliceae</taxon>
        <taxon>Salix</taxon>
    </lineage>
</organism>
<accession>A0A9Q0U975</accession>
<dbReference type="OrthoDB" id="20172at2759"/>
<dbReference type="InterPro" id="IPR019448">
    <property type="entry name" value="NT-C2"/>
</dbReference>
<dbReference type="PANTHER" id="PTHR31344:SF13">
    <property type="entry name" value="EEIG1_EHBP1 PROTEIN AMINO-TERMINAL DOMAIN PROTEIN"/>
    <property type="match status" value="1"/>
</dbReference>
<sequence>MVLGLRSKSRKGTSVQVDYIIHVQEIKPWPPSQSLKSAQSLLLQWENGDQGSGSFSSNAGDGKVEFGESFRLSATLWKEVSRKGTARDSFLKNYLEFKFYESRKDKGNEKAFDRAKSSLSKEVSLDKDESETVSEVANEGNDNEIEIASFTDDDDDNVSPHSSLTVSSSALESIGGSPGQSDKKGSPTANSGTRRIDEEPALSLRCSTFKPRCELSISRTQTSEWNSFPFIAYRHAR</sequence>
<dbReference type="EMBL" id="JAPFFK010000013">
    <property type="protein sequence ID" value="KAJ6725776.1"/>
    <property type="molecule type" value="Genomic_DNA"/>
</dbReference>
<keyword evidence="4" id="KW-1185">Reference proteome</keyword>
<evidence type="ECO:0000313" key="4">
    <source>
        <dbReference type="Proteomes" id="UP001151532"/>
    </source>
</evidence>
<dbReference type="GO" id="GO:0005643">
    <property type="term" value="C:nuclear pore"/>
    <property type="evidence" value="ECO:0007669"/>
    <property type="project" value="InterPro"/>
</dbReference>
<protein>
    <submittedName>
        <fullName evidence="3">NUCLEAR PORE COMPLEX PROTEIN NUP205</fullName>
    </submittedName>
</protein>
<evidence type="ECO:0000256" key="1">
    <source>
        <dbReference type="SAM" id="MobiDB-lite"/>
    </source>
</evidence>